<reference evidence="3 4" key="1">
    <citation type="submission" date="2019-07" db="EMBL/GenBank/DDBJ databases">
        <title>Whole genome shotgun sequence of Skermanella aerolata NBRC 106429.</title>
        <authorList>
            <person name="Hosoyama A."/>
            <person name="Uohara A."/>
            <person name="Ohji S."/>
            <person name="Ichikawa N."/>
        </authorList>
    </citation>
    <scope>NUCLEOTIDE SEQUENCE [LARGE SCALE GENOMIC DNA]</scope>
    <source>
        <strain evidence="3 4">NBRC 106429</strain>
    </source>
</reference>
<dbReference type="EMBL" id="BJYZ01000048">
    <property type="protein sequence ID" value="GEO42718.1"/>
    <property type="molecule type" value="Genomic_DNA"/>
</dbReference>
<dbReference type="InterPro" id="IPR001387">
    <property type="entry name" value="Cro/C1-type_HTH"/>
</dbReference>
<keyword evidence="4" id="KW-1185">Reference proteome</keyword>
<dbReference type="Proteomes" id="UP000321523">
    <property type="component" value="Unassembled WGS sequence"/>
</dbReference>
<dbReference type="SUPFAM" id="SSF47413">
    <property type="entry name" value="lambda repressor-like DNA-binding domains"/>
    <property type="match status" value="1"/>
</dbReference>
<dbReference type="GO" id="GO:0003677">
    <property type="term" value="F:DNA binding"/>
    <property type="evidence" value="ECO:0007669"/>
    <property type="project" value="InterPro"/>
</dbReference>
<comment type="caution">
    <text evidence="3">The sequence shown here is derived from an EMBL/GenBank/DDBJ whole genome shotgun (WGS) entry which is preliminary data.</text>
</comment>
<protein>
    <recommendedName>
        <fullName evidence="2">HTH cro/C1-type domain-containing protein</fullName>
    </recommendedName>
</protein>
<evidence type="ECO:0000259" key="2">
    <source>
        <dbReference type="PROSITE" id="PS50943"/>
    </source>
</evidence>
<evidence type="ECO:0000313" key="4">
    <source>
        <dbReference type="Proteomes" id="UP000321523"/>
    </source>
</evidence>
<feature type="region of interest" description="Disordered" evidence="1">
    <location>
        <begin position="88"/>
        <end position="111"/>
    </location>
</feature>
<sequence>MVLDHLTEREDRGWVVEIIDSANRLGGLIRLRRQALGLTQRDLALAVNVGERFIVDLESGKPTCQLGKALAVARGVGIQLTDAAPALSGGELTADGPADAYPDLPDIGGDA</sequence>
<dbReference type="SMART" id="SM00530">
    <property type="entry name" value="HTH_XRE"/>
    <property type="match status" value="1"/>
</dbReference>
<dbReference type="Pfam" id="PF13560">
    <property type="entry name" value="HTH_31"/>
    <property type="match status" value="1"/>
</dbReference>
<evidence type="ECO:0000256" key="1">
    <source>
        <dbReference type="SAM" id="MobiDB-lite"/>
    </source>
</evidence>
<accession>A0A512E1X0</accession>
<feature type="domain" description="HTH cro/C1-type" evidence="2">
    <location>
        <begin position="29"/>
        <end position="61"/>
    </location>
</feature>
<dbReference type="PROSITE" id="PS50943">
    <property type="entry name" value="HTH_CROC1"/>
    <property type="match status" value="1"/>
</dbReference>
<organism evidence="3 4">
    <name type="scientific">Skermanella aerolata</name>
    <dbReference type="NCBI Taxonomy" id="393310"/>
    <lineage>
        <taxon>Bacteria</taxon>
        <taxon>Pseudomonadati</taxon>
        <taxon>Pseudomonadota</taxon>
        <taxon>Alphaproteobacteria</taxon>
        <taxon>Rhodospirillales</taxon>
        <taxon>Azospirillaceae</taxon>
        <taxon>Skermanella</taxon>
    </lineage>
</organism>
<name>A0A512E1X0_9PROT</name>
<proteinExistence type="predicted"/>
<dbReference type="OrthoDB" id="7361823at2"/>
<dbReference type="CDD" id="cd00093">
    <property type="entry name" value="HTH_XRE"/>
    <property type="match status" value="1"/>
</dbReference>
<gene>
    <name evidence="3" type="ORF">SAE02_68660</name>
</gene>
<dbReference type="AlphaFoldDB" id="A0A512E1X0"/>
<dbReference type="Gene3D" id="1.10.260.40">
    <property type="entry name" value="lambda repressor-like DNA-binding domains"/>
    <property type="match status" value="1"/>
</dbReference>
<evidence type="ECO:0000313" key="3">
    <source>
        <dbReference type="EMBL" id="GEO42718.1"/>
    </source>
</evidence>
<dbReference type="InterPro" id="IPR010982">
    <property type="entry name" value="Lambda_DNA-bd_dom_sf"/>
</dbReference>